<gene>
    <name evidence="1" type="ORF">IQ266_06060</name>
</gene>
<evidence type="ECO:0000313" key="1">
    <source>
        <dbReference type="EMBL" id="MBE9029326.1"/>
    </source>
</evidence>
<dbReference type="Proteomes" id="UP000625316">
    <property type="component" value="Unassembled WGS sequence"/>
</dbReference>
<dbReference type="EMBL" id="JADEXQ010000014">
    <property type="protein sequence ID" value="MBE9029326.1"/>
    <property type="molecule type" value="Genomic_DNA"/>
</dbReference>
<reference evidence="1" key="1">
    <citation type="submission" date="2020-10" db="EMBL/GenBank/DDBJ databases">
        <authorList>
            <person name="Castelo-Branco R."/>
            <person name="Eusebio N."/>
            <person name="Adriana R."/>
            <person name="Vieira A."/>
            <person name="Brugerolle De Fraissinette N."/>
            <person name="Rezende De Castro R."/>
            <person name="Schneider M.P."/>
            <person name="Vasconcelos V."/>
            <person name="Leao P.N."/>
        </authorList>
    </citation>
    <scope>NUCLEOTIDE SEQUENCE</scope>
    <source>
        <strain evidence="1">LEGE 11480</strain>
    </source>
</reference>
<dbReference type="RefSeq" id="WP_264324146.1">
    <property type="nucleotide sequence ID" value="NZ_JADEXQ010000014.1"/>
</dbReference>
<comment type="caution">
    <text evidence="1">The sequence shown here is derived from an EMBL/GenBank/DDBJ whole genome shotgun (WGS) entry which is preliminary data.</text>
</comment>
<organism evidence="1 2">
    <name type="scientific">Romeriopsis navalis LEGE 11480</name>
    <dbReference type="NCBI Taxonomy" id="2777977"/>
    <lineage>
        <taxon>Bacteria</taxon>
        <taxon>Bacillati</taxon>
        <taxon>Cyanobacteriota</taxon>
        <taxon>Cyanophyceae</taxon>
        <taxon>Leptolyngbyales</taxon>
        <taxon>Leptolyngbyaceae</taxon>
        <taxon>Romeriopsis</taxon>
        <taxon>Romeriopsis navalis</taxon>
    </lineage>
</organism>
<sequence>MATIENLKLSMNQMGNDPFLNASLDFDVRFSDAEVRLGLNYYVHAKLFERDGWRDQYVMWQNGADSFQVQAMQKGEQDLADDPVRAFWGKTITPNGQNRMHVQLNRGFPMPEGQDHPSDRGNHDLEFFAIVQVASELAPATMFSNQVNTKSPVMAS</sequence>
<proteinExistence type="predicted"/>
<keyword evidence="2" id="KW-1185">Reference proteome</keyword>
<dbReference type="AlphaFoldDB" id="A0A928Z1G3"/>
<accession>A0A928Z1G3</accession>
<name>A0A928Z1G3_9CYAN</name>
<evidence type="ECO:0000313" key="2">
    <source>
        <dbReference type="Proteomes" id="UP000625316"/>
    </source>
</evidence>
<protein>
    <submittedName>
        <fullName evidence="1">Uncharacterized protein</fullName>
    </submittedName>
</protein>